<proteinExistence type="predicted"/>
<dbReference type="GeneID" id="94194718"/>
<keyword evidence="1" id="KW-0675">Receptor</keyword>
<dbReference type="RefSeq" id="XP_067715306.1">
    <property type="nucleotide sequence ID" value="XM_067859205.1"/>
</dbReference>
<dbReference type="AlphaFoldDB" id="A0AAV4LUE5"/>
<dbReference type="Proteomes" id="UP001497744">
    <property type="component" value="Unassembled WGS sequence"/>
</dbReference>
<keyword evidence="2" id="KW-1185">Reference proteome</keyword>
<dbReference type="EMBL" id="BPLF01000002">
    <property type="protein sequence ID" value="GIX63237.1"/>
    <property type="molecule type" value="Genomic_DNA"/>
</dbReference>
<organism evidence="1 2">
    <name type="scientific">Babesia caballi</name>
    <dbReference type="NCBI Taxonomy" id="5871"/>
    <lineage>
        <taxon>Eukaryota</taxon>
        <taxon>Sar</taxon>
        <taxon>Alveolata</taxon>
        <taxon>Apicomplexa</taxon>
        <taxon>Aconoidasida</taxon>
        <taxon>Piroplasmida</taxon>
        <taxon>Babesiidae</taxon>
        <taxon>Babesia</taxon>
    </lineage>
</organism>
<reference evidence="1 2" key="1">
    <citation type="submission" date="2021-06" db="EMBL/GenBank/DDBJ databases">
        <title>Genome sequence of Babesia caballi.</title>
        <authorList>
            <person name="Yamagishi J."/>
            <person name="Kidaka T."/>
            <person name="Ochi A."/>
        </authorList>
    </citation>
    <scope>NUCLEOTIDE SEQUENCE [LARGE SCALE GENOMIC DNA]</scope>
    <source>
        <strain evidence="1">USDA-D6B2</strain>
    </source>
</reference>
<gene>
    <name evidence="1" type="ORF">BcabD6B2_26720</name>
</gene>
<comment type="caution">
    <text evidence="1">The sequence shown here is derived from an EMBL/GenBank/DDBJ whole genome shotgun (WGS) entry which is preliminary data.</text>
</comment>
<sequence length="191" mass="20086">MDAVANKISDLHTTKNGGSYSELLKQMQANGKNLNNSAVNYPLYGLYFAAMRYFDVHIQNGKEIADGIQQIQSALESPTIQPHSSQQPYGILKGHIGNLLLKVKSFKPVEMLGNQPEEQGGGNRADHSTQESAYLHGSKGLNGGPTATIGGAAGGVAVLGGGAAALYLFNVGGIKTLITGARSMDLALWSD</sequence>
<protein>
    <submittedName>
        <fullName evidence="1">Ryanodine receptor-like</fullName>
    </submittedName>
</protein>
<accession>A0AAV4LUE5</accession>
<evidence type="ECO:0000313" key="1">
    <source>
        <dbReference type="EMBL" id="GIX63237.1"/>
    </source>
</evidence>
<evidence type="ECO:0000313" key="2">
    <source>
        <dbReference type="Proteomes" id="UP001497744"/>
    </source>
</evidence>
<name>A0AAV4LUE5_BABCB</name>